<dbReference type="Gene3D" id="3.30.1360.70">
    <property type="entry name" value="Arginyl tRNA synthetase N-terminal domain"/>
    <property type="match status" value="1"/>
</dbReference>
<dbReference type="STRING" id="1745343.A0A2J6PZ51"/>
<comment type="catalytic activity">
    <reaction evidence="8">
        <text>tRNA(Arg) + L-arginine + ATP = L-arginyl-tRNA(Arg) + AMP + diphosphate</text>
        <dbReference type="Rhea" id="RHEA:20301"/>
        <dbReference type="Rhea" id="RHEA-COMP:9658"/>
        <dbReference type="Rhea" id="RHEA-COMP:9673"/>
        <dbReference type="ChEBI" id="CHEBI:30616"/>
        <dbReference type="ChEBI" id="CHEBI:32682"/>
        <dbReference type="ChEBI" id="CHEBI:33019"/>
        <dbReference type="ChEBI" id="CHEBI:78442"/>
        <dbReference type="ChEBI" id="CHEBI:78513"/>
        <dbReference type="ChEBI" id="CHEBI:456215"/>
        <dbReference type="EC" id="6.1.1.19"/>
    </reaction>
</comment>
<dbReference type="NCBIfam" id="TIGR00456">
    <property type="entry name" value="argS"/>
    <property type="match status" value="1"/>
</dbReference>
<proteinExistence type="inferred from homology"/>
<dbReference type="GO" id="GO:0006420">
    <property type="term" value="P:arginyl-tRNA aminoacylation"/>
    <property type="evidence" value="ECO:0007669"/>
    <property type="project" value="InterPro"/>
</dbReference>
<dbReference type="SMART" id="SM00836">
    <property type="entry name" value="DALR_1"/>
    <property type="match status" value="1"/>
</dbReference>
<gene>
    <name evidence="11" type="ORF">NA56DRAFT_207751</name>
</gene>
<evidence type="ECO:0000256" key="6">
    <source>
        <dbReference type="ARBA" id="ARBA00022917"/>
    </source>
</evidence>
<dbReference type="Pfam" id="PF00750">
    <property type="entry name" value="tRNA-synt_1d"/>
    <property type="match status" value="1"/>
</dbReference>
<dbReference type="InterPro" id="IPR001278">
    <property type="entry name" value="Arg-tRNA-ligase"/>
</dbReference>
<dbReference type="Proteomes" id="UP000235672">
    <property type="component" value="Unassembled WGS sequence"/>
</dbReference>
<dbReference type="PRINTS" id="PR01038">
    <property type="entry name" value="TRNASYNTHARG"/>
</dbReference>
<evidence type="ECO:0000256" key="3">
    <source>
        <dbReference type="ARBA" id="ARBA00022598"/>
    </source>
</evidence>
<evidence type="ECO:0000256" key="7">
    <source>
        <dbReference type="ARBA" id="ARBA00023146"/>
    </source>
</evidence>
<evidence type="ECO:0000256" key="9">
    <source>
        <dbReference type="RuleBase" id="RU363038"/>
    </source>
</evidence>
<keyword evidence="4 9" id="KW-0547">Nucleotide-binding</keyword>
<protein>
    <recommendedName>
        <fullName evidence="2">arginine--tRNA ligase</fullName>
        <ecNumber evidence="2">6.1.1.19</ecNumber>
    </recommendedName>
</protein>
<evidence type="ECO:0000259" key="10">
    <source>
        <dbReference type="SMART" id="SM00836"/>
    </source>
</evidence>
<dbReference type="EMBL" id="KZ613490">
    <property type="protein sequence ID" value="PMD19303.1"/>
    <property type="molecule type" value="Genomic_DNA"/>
</dbReference>
<dbReference type="SUPFAM" id="SSF52374">
    <property type="entry name" value="Nucleotidylyl transferase"/>
    <property type="match status" value="1"/>
</dbReference>
<dbReference type="InterPro" id="IPR035684">
    <property type="entry name" value="ArgRS_core"/>
</dbReference>
<keyword evidence="12" id="KW-1185">Reference proteome</keyword>
<keyword evidence="7 9" id="KW-0030">Aminoacyl-tRNA synthetase</keyword>
<sequence length="653" mass="73143">MTTLTIAQLEVLLAKLGLKVPIPHFEGADVLNKPLDIGRSYYADILISLVNSDPENEKCDPKNAFNSIHSAGDVDLAVVLPRLCHGSNAKILGPALMKKFPNDNSLINYPFQDGVQLRTMLKSQALPRLLIPYIQERKDGYGCDISLGLRDAASPDLGRKKLVVDFSSPNIASEFQGKHLRSTIIGSFISNLYESMGWDVSKINYLGDWGKPIGLLGVGWERFGSEELFEADPTGHLLDVYHKINEQFIPAEQERKRIRDAKGDPAELESTGVFAERNAFFKRMEDREEKAIELWKRVREVNIDNYTKLYARLNITFDQYLGESLVSSTAMDEVEEILKSKGICKSTEGSWVIDLKEHTGVKHGMAIIRDRTGTTTYLLRELAAILERYRKYNFDKMIYVVASDSHTTHFPRVFKILELMGMKDLADKLEWINFNEGSQMSMQLGEGKGHMLGDILDQYESAMEESLKGNPEKSALLGDNDKEALAAIGTTALLAQELAAKRAHNHPFDITQMTSFDEGSGPDLQYWYARLCSVLNPYHTSLDIADEDYASVEDANHSNLLRYLIQYPDVTHAAYTTTESAGIMSYLSSVTWQLSACLGEEKINPSLARVMLYEATRRVLENGMRVLGIKPASKMKVNGTNLANDVEKMTLVG</sequence>
<keyword evidence="11" id="KW-0808">Transferase</keyword>
<dbReference type="GO" id="GO:0016740">
    <property type="term" value="F:transferase activity"/>
    <property type="evidence" value="ECO:0007669"/>
    <property type="project" value="UniProtKB-KW"/>
</dbReference>
<dbReference type="Gene3D" id="1.10.730.10">
    <property type="entry name" value="Isoleucyl-tRNA Synthetase, Domain 1"/>
    <property type="match status" value="1"/>
</dbReference>
<dbReference type="Gene3D" id="3.40.50.620">
    <property type="entry name" value="HUPs"/>
    <property type="match status" value="1"/>
</dbReference>
<keyword evidence="5 9" id="KW-0067">ATP-binding</keyword>
<reference evidence="11 12" key="1">
    <citation type="submission" date="2016-05" db="EMBL/GenBank/DDBJ databases">
        <title>A degradative enzymes factory behind the ericoid mycorrhizal symbiosis.</title>
        <authorList>
            <consortium name="DOE Joint Genome Institute"/>
            <person name="Martino E."/>
            <person name="Morin E."/>
            <person name="Grelet G."/>
            <person name="Kuo A."/>
            <person name="Kohler A."/>
            <person name="Daghino S."/>
            <person name="Barry K."/>
            <person name="Choi C."/>
            <person name="Cichocki N."/>
            <person name="Clum A."/>
            <person name="Copeland A."/>
            <person name="Hainaut M."/>
            <person name="Haridas S."/>
            <person name="Labutti K."/>
            <person name="Lindquist E."/>
            <person name="Lipzen A."/>
            <person name="Khouja H.-R."/>
            <person name="Murat C."/>
            <person name="Ohm R."/>
            <person name="Olson A."/>
            <person name="Spatafora J."/>
            <person name="Veneault-Fourrey C."/>
            <person name="Henrissat B."/>
            <person name="Grigoriev I."/>
            <person name="Martin F."/>
            <person name="Perotto S."/>
        </authorList>
    </citation>
    <scope>NUCLEOTIDE SEQUENCE [LARGE SCALE GENOMIC DNA]</scope>
    <source>
        <strain evidence="11 12">UAMH 7357</strain>
    </source>
</reference>
<accession>A0A2J6PZ51</accession>
<dbReference type="FunFam" id="1.10.730.10:FF:000006">
    <property type="entry name" value="Arginyl-tRNA synthetase 2, mitochondrial"/>
    <property type="match status" value="1"/>
</dbReference>
<dbReference type="PANTHER" id="PTHR11956">
    <property type="entry name" value="ARGINYL-TRNA SYNTHETASE"/>
    <property type="match status" value="1"/>
</dbReference>
<dbReference type="GO" id="GO:0004814">
    <property type="term" value="F:arginine-tRNA ligase activity"/>
    <property type="evidence" value="ECO:0007669"/>
    <property type="project" value="UniProtKB-EC"/>
</dbReference>
<evidence type="ECO:0000313" key="11">
    <source>
        <dbReference type="EMBL" id="PMD19303.1"/>
    </source>
</evidence>
<evidence type="ECO:0000256" key="4">
    <source>
        <dbReference type="ARBA" id="ARBA00022741"/>
    </source>
</evidence>
<dbReference type="InterPro" id="IPR036695">
    <property type="entry name" value="Arg-tRNA-synth_N_sf"/>
</dbReference>
<dbReference type="GO" id="GO:0005739">
    <property type="term" value="C:mitochondrion"/>
    <property type="evidence" value="ECO:0007669"/>
    <property type="project" value="TreeGrafter"/>
</dbReference>
<evidence type="ECO:0000256" key="1">
    <source>
        <dbReference type="ARBA" id="ARBA00005594"/>
    </source>
</evidence>
<evidence type="ECO:0000256" key="2">
    <source>
        <dbReference type="ARBA" id="ARBA00012837"/>
    </source>
</evidence>
<dbReference type="AlphaFoldDB" id="A0A2J6PZ51"/>
<dbReference type="InterPro" id="IPR009080">
    <property type="entry name" value="tRNAsynth_Ia_anticodon-bd"/>
</dbReference>
<dbReference type="InterPro" id="IPR014729">
    <property type="entry name" value="Rossmann-like_a/b/a_fold"/>
</dbReference>
<dbReference type="InterPro" id="IPR008909">
    <property type="entry name" value="DALR_anticod-bd"/>
</dbReference>
<dbReference type="EC" id="6.1.1.19" evidence="2"/>
<evidence type="ECO:0000256" key="5">
    <source>
        <dbReference type="ARBA" id="ARBA00022840"/>
    </source>
</evidence>
<name>A0A2J6PZ51_9HELO</name>
<dbReference type="OrthoDB" id="68056at2759"/>
<organism evidence="11 12">
    <name type="scientific">Hyaloscypha hepaticicola</name>
    <dbReference type="NCBI Taxonomy" id="2082293"/>
    <lineage>
        <taxon>Eukaryota</taxon>
        <taxon>Fungi</taxon>
        <taxon>Dikarya</taxon>
        <taxon>Ascomycota</taxon>
        <taxon>Pezizomycotina</taxon>
        <taxon>Leotiomycetes</taxon>
        <taxon>Helotiales</taxon>
        <taxon>Hyaloscyphaceae</taxon>
        <taxon>Hyaloscypha</taxon>
    </lineage>
</organism>
<dbReference type="PANTHER" id="PTHR11956:SF11">
    <property type="entry name" value="ARGININE--TRNA LIGASE, MITOCHONDRIAL-RELATED"/>
    <property type="match status" value="1"/>
</dbReference>
<dbReference type="SUPFAM" id="SSF47323">
    <property type="entry name" value="Anticodon-binding domain of a subclass of class I aminoacyl-tRNA synthetases"/>
    <property type="match status" value="1"/>
</dbReference>
<dbReference type="GO" id="GO:0005524">
    <property type="term" value="F:ATP binding"/>
    <property type="evidence" value="ECO:0007669"/>
    <property type="project" value="UniProtKB-KW"/>
</dbReference>
<evidence type="ECO:0000256" key="8">
    <source>
        <dbReference type="ARBA" id="ARBA00049339"/>
    </source>
</evidence>
<keyword evidence="6 9" id="KW-0648">Protein biosynthesis</keyword>
<dbReference type="GO" id="GO:0032543">
    <property type="term" value="P:mitochondrial translation"/>
    <property type="evidence" value="ECO:0007669"/>
    <property type="project" value="TreeGrafter"/>
</dbReference>
<comment type="similarity">
    <text evidence="1 9">Belongs to the class-I aminoacyl-tRNA synthetase family.</text>
</comment>
<dbReference type="Pfam" id="PF05746">
    <property type="entry name" value="DALR_1"/>
    <property type="match status" value="1"/>
</dbReference>
<feature type="domain" description="DALR anticodon binding" evidence="10">
    <location>
        <begin position="524"/>
        <end position="635"/>
    </location>
</feature>
<keyword evidence="3 9" id="KW-0436">Ligase</keyword>
<evidence type="ECO:0000313" key="12">
    <source>
        <dbReference type="Proteomes" id="UP000235672"/>
    </source>
</evidence>